<dbReference type="EMBL" id="JAAQPH010000002">
    <property type="protein sequence ID" value="NIA67612.1"/>
    <property type="molecule type" value="Genomic_DNA"/>
</dbReference>
<evidence type="ECO:0000256" key="1">
    <source>
        <dbReference type="SAM" id="Phobius"/>
    </source>
</evidence>
<organism evidence="2 3">
    <name type="scientific">Pelagibius litoralis</name>
    <dbReference type="NCBI Taxonomy" id="374515"/>
    <lineage>
        <taxon>Bacteria</taxon>
        <taxon>Pseudomonadati</taxon>
        <taxon>Pseudomonadota</taxon>
        <taxon>Alphaproteobacteria</taxon>
        <taxon>Rhodospirillales</taxon>
        <taxon>Rhodovibrionaceae</taxon>
        <taxon>Pelagibius</taxon>
    </lineage>
</organism>
<accession>A0A967C768</accession>
<dbReference type="Proteomes" id="UP000761264">
    <property type="component" value="Unassembled WGS sequence"/>
</dbReference>
<evidence type="ECO:0000313" key="3">
    <source>
        <dbReference type="Proteomes" id="UP000761264"/>
    </source>
</evidence>
<keyword evidence="1" id="KW-0472">Membrane</keyword>
<comment type="caution">
    <text evidence="2">The sequence shown here is derived from an EMBL/GenBank/DDBJ whole genome shotgun (WGS) entry which is preliminary data.</text>
</comment>
<gene>
    <name evidence="2" type="ORF">HBA54_03315</name>
</gene>
<dbReference type="AlphaFoldDB" id="A0A967C768"/>
<keyword evidence="3" id="KW-1185">Reference proteome</keyword>
<proteinExistence type="predicted"/>
<sequence length="102" mass="11825">MLQVLQWIYGPGAESDPYYLLLHDFVVLMPWWYPYMWLGIITAVVSWRLLRRFRRNHQNRTGLKRVRSRVLRLADGPDGGLALLGAANDDHPALSGRYMAVD</sequence>
<reference evidence="2" key="1">
    <citation type="submission" date="2020-03" db="EMBL/GenBank/DDBJ databases">
        <title>Genome of Pelagibius litoralis DSM 21314T.</title>
        <authorList>
            <person name="Wang G."/>
        </authorList>
    </citation>
    <scope>NUCLEOTIDE SEQUENCE</scope>
    <source>
        <strain evidence="2">DSM 21314</strain>
    </source>
</reference>
<keyword evidence="1" id="KW-1133">Transmembrane helix</keyword>
<dbReference type="RefSeq" id="WP_167221343.1">
    <property type="nucleotide sequence ID" value="NZ_JAAQPH010000002.1"/>
</dbReference>
<name>A0A967C768_9PROT</name>
<feature type="transmembrane region" description="Helical" evidence="1">
    <location>
        <begin position="31"/>
        <end position="50"/>
    </location>
</feature>
<evidence type="ECO:0000313" key="2">
    <source>
        <dbReference type="EMBL" id="NIA67612.1"/>
    </source>
</evidence>
<keyword evidence="1" id="KW-0812">Transmembrane</keyword>
<protein>
    <submittedName>
        <fullName evidence="2">Uncharacterized protein</fullName>
    </submittedName>
</protein>